<accession>A0A4Q0P6Y3</accession>
<dbReference type="InterPro" id="IPR038694">
    <property type="entry name" value="DUF427_sf"/>
</dbReference>
<name>A0A4Q0P6Y3_9FLAO</name>
<organism evidence="2 3">
    <name type="scientific">Leeuwenhoekiella aequorea</name>
    <dbReference type="NCBI Taxonomy" id="283736"/>
    <lineage>
        <taxon>Bacteria</taxon>
        <taxon>Pseudomonadati</taxon>
        <taxon>Bacteroidota</taxon>
        <taxon>Flavobacteriia</taxon>
        <taxon>Flavobacteriales</taxon>
        <taxon>Flavobacteriaceae</taxon>
        <taxon>Leeuwenhoekiella</taxon>
    </lineage>
</organism>
<comment type="caution">
    <text evidence="2">The sequence shown here is derived from an EMBL/GenBank/DDBJ whole genome shotgun (WGS) entry which is preliminary data.</text>
</comment>
<keyword evidence="3" id="KW-1185">Reference proteome</keyword>
<reference evidence="2 3" key="1">
    <citation type="submission" date="2018-07" db="EMBL/GenBank/DDBJ databases">
        <title>Leeuwenhoekiella genomics.</title>
        <authorList>
            <person name="Tahon G."/>
            <person name="Willems A."/>
        </authorList>
    </citation>
    <scope>NUCLEOTIDE SEQUENCE [LARGE SCALE GENOMIC DNA]</scope>
    <source>
        <strain evidence="2 3">LMG 22550</strain>
    </source>
</reference>
<dbReference type="PANTHER" id="PTHR34310:SF5">
    <property type="entry name" value="DUF427 DOMAIN PROTEIN (AFU_ORTHOLOGUE AFUA_3G02220)"/>
    <property type="match status" value="1"/>
</dbReference>
<evidence type="ECO:0000313" key="2">
    <source>
        <dbReference type="EMBL" id="RXG21459.1"/>
    </source>
</evidence>
<sequence>MKATWKDVILAESAETILVEGNHYFPVKDVYKEFLINSETHTICPWKGIASYYSIKIEGEILKDAAWYYPKPNMKAKNIANHIAFWKDVSVHP</sequence>
<evidence type="ECO:0000259" key="1">
    <source>
        <dbReference type="Pfam" id="PF04248"/>
    </source>
</evidence>
<dbReference type="Pfam" id="PF04248">
    <property type="entry name" value="NTP_transf_9"/>
    <property type="match status" value="1"/>
</dbReference>
<dbReference type="EMBL" id="QOVM01000005">
    <property type="protein sequence ID" value="RXG21459.1"/>
    <property type="molecule type" value="Genomic_DNA"/>
</dbReference>
<dbReference type="RefSeq" id="WP_128758135.1">
    <property type="nucleotide sequence ID" value="NZ_QOVM01000005.1"/>
</dbReference>
<gene>
    <name evidence="2" type="ORF">DSM00_2306</name>
</gene>
<dbReference type="Gene3D" id="2.170.150.40">
    <property type="entry name" value="Domain of unknown function (DUF427)"/>
    <property type="match status" value="1"/>
</dbReference>
<evidence type="ECO:0000313" key="3">
    <source>
        <dbReference type="Proteomes" id="UP000289238"/>
    </source>
</evidence>
<dbReference type="PANTHER" id="PTHR34310">
    <property type="entry name" value="DUF427 DOMAIN PROTEIN (AFU_ORTHOLOGUE AFUA_3G02220)"/>
    <property type="match status" value="1"/>
</dbReference>
<dbReference type="InterPro" id="IPR007361">
    <property type="entry name" value="DUF427"/>
</dbReference>
<protein>
    <recommendedName>
        <fullName evidence="1">DUF427 domain-containing protein</fullName>
    </recommendedName>
</protein>
<dbReference type="Proteomes" id="UP000289238">
    <property type="component" value="Unassembled WGS sequence"/>
</dbReference>
<feature type="domain" description="DUF427" evidence="1">
    <location>
        <begin position="1"/>
        <end position="88"/>
    </location>
</feature>
<dbReference type="AlphaFoldDB" id="A0A4Q0P6Y3"/>
<dbReference type="OrthoDB" id="119916at2"/>
<proteinExistence type="predicted"/>